<name>A0ABW5N0V9_9FLAO</name>
<dbReference type="RefSeq" id="WP_377768014.1">
    <property type="nucleotide sequence ID" value="NZ_JBHULB010000079.1"/>
</dbReference>
<accession>A0ABW5N0V9</accession>
<evidence type="ECO:0000256" key="1">
    <source>
        <dbReference type="SAM" id="SignalP"/>
    </source>
</evidence>
<protein>
    <submittedName>
        <fullName evidence="2">Type IX secretion system membrane protein PorP/SprF</fullName>
    </submittedName>
</protein>
<feature type="signal peptide" evidence="1">
    <location>
        <begin position="1"/>
        <end position="20"/>
    </location>
</feature>
<comment type="caution">
    <text evidence="2">The sequence shown here is derived from an EMBL/GenBank/DDBJ whole genome shotgun (WGS) entry which is preliminary data.</text>
</comment>
<organism evidence="2 3">
    <name type="scientific">Croceitalea marina</name>
    <dbReference type="NCBI Taxonomy" id="1775166"/>
    <lineage>
        <taxon>Bacteria</taxon>
        <taxon>Pseudomonadati</taxon>
        <taxon>Bacteroidota</taxon>
        <taxon>Flavobacteriia</taxon>
        <taxon>Flavobacteriales</taxon>
        <taxon>Flavobacteriaceae</taxon>
        <taxon>Croceitalea</taxon>
    </lineage>
</organism>
<feature type="chain" id="PRO_5045655237" evidence="1">
    <location>
        <begin position="21"/>
        <end position="340"/>
    </location>
</feature>
<evidence type="ECO:0000313" key="2">
    <source>
        <dbReference type="EMBL" id="MFD2588484.1"/>
    </source>
</evidence>
<sequence length="340" mass="38626">MKRLLLLILFTLFFCSKSWSQEGIPVYFDYLSDNYYLVYPSMAGIGEGGKIRLTARKQWFDVENAPSLQTFNANFRVGQNSGIGGILFNDANGFHSQSGFKATYAHHLQLGGDFRTLNQLSFGLSGTILLSSLDETEFRSVNPDPAVRGVKTTASYYNVDLGMSYNYFEFYAHFAVQNVLASQRNLYRIGRADPDNVPVIDNLRRYLISAGYVFGKGRTRLEPSVLFQLTEFTEEKTVDINAKAYRDIGDDTVIWGGLSYRRSFDGAQFIQNGTFREQRLQLFTPIVGVNYKNFMFSYNYSYQSGDIRFDSGGFHQITLGYDIGQSNEKRYDCYCPAANN</sequence>
<dbReference type="NCBIfam" id="TIGR03519">
    <property type="entry name" value="T9SS_PorP_fam"/>
    <property type="match status" value="1"/>
</dbReference>
<keyword evidence="1" id="KW-0732">Signal</keyword>
<keyword evidence="3" id="KW-1185">Reference proteome</keyword>
<dbReference type="Proteomes" id="UP001597526">
    <property type="component" value="Unassembled WGS sequence"/>
</dbReference>
<reference evidence="3" key="1">
    <citation type="journal article" date="2019" name="Int. J. Syst. Evol. Microbiol.">
        <title>The Global Catalogue of Microorganisms (GCM) 10K type strain sequencing project: providing services to taxonomists for standard genome sequencing and annotation.</title>
        <authorList>
            <consortium name="The Broad Institute Genomics Platform"/>
            <consortium name="The Broad Institute Genome Sequencing Center for Infectious Disease"/>
            <person name="Wu L."/>
            <person name="Ma J."/>
        </authorList>
    </citation>
    <scope>NUCLEOTIDE SEQUENCE [LARGE SCALE GENOMIC DNA]</scope>
    <source>
        <strain evidence="3">KCTC 52368</strain>
    </source>
</reference>
<dbReference type="InterPro" id="IPR019861">
    <property type="entry name" value="PorP/SprF_Bacteroidetes"/>
</dbReference>
<dbReference type="EMBL" id="JBHULB010000079">
    <property type="protein sequence ID" value="MFD2588484.1"/>
    <property type="molecule type" value="Genomic_DNA"/>
</dbReference>
<dbReference type="Pfam" id="PF11751">
    <property type="entry name" value="PorP_SprF"/>
    <property type="match status" value="1"/>
</dbReference>
<proteinExistence type="predicted"/>
<evidence type="ECO:0000313" key="3">
    <source>
        <dbReference type="Proteomes" id="UP001597526"/>
    </source>
</evidence>
<gene>
    <name evidence="2" type="ORF">ACFSQJ_16220</name>
</gene>